<keyword evidence="2" id="KW-1003">Cell membrane</keyword>
<evidence type="ECO:0000256" key="7">
    <source>
        <dbReference type="ARBA" id="ARBA00023136"/>
    </source>
</evidence>
<dbReference type="EMBL" id="CP042306">
    <property type="protein sequence ID" value="QDZ09126.1"/>
    <property type="molecule type" value="Genomic_DNA"/>
</dbReference>
<dbReference type="GO" id="GO:0006508">
    <property type="term" value="P:proteolysis"/>
    <property type="evidence" value="ECO:0007669"/>
    <property type="project" value="UniProtKB-KW"/>
</dbReference>
<organism evidence="10 11">
    <name type="scientific">Sphingomonas panacisoli</name>
    <dbReference type="NCBI Taxonomy" id="1813879"/>
    <lineage>
        <taxon>Bacteria</taxon>
        <taxon>Pseudomonadati</taxon>
        <taxon>Pseudomonadota</taxon>
        <taxon>Alphaproteobacteria</taxon>
        <taxon>Sphingomonadales</taxon>
        <taxon>Sphingomonadaceae</taxon>
        <taxon>Sphingomonas</taxon>
    </lineage>
</organism>
<evidence type="ECO:0000256" key="2">
    <source>
        <dbReference type="ARBA" id="ARBA00022475"/>
    </source>
</evidence>
<feature type="transmembrane region" description="Helical" evidence="8">
    <location>
        <begin position="190"/>
        <end position="216"/>
    </location>
</feature>
<feature type="transmembrane region" description="Helical" evidence="8">
    <location>
        <begin position="164"/>
        <end position="183"/>
    </location>
</feature>
<sequence>MLLLTFRRDVGDLAALYWTNTTFGHCLFIAPVIGWLVWIRRGELAELTPKSWAPGLALVATGGFAWLLGDAGTVSFARHLGLVMMLQGAVLTLLGPNVARGMLFPLAYALFLVPFGDFLEPPLQTITVWITMHLLHLVGVPATVDGVLITAGGKYFEVAEACSGSKFVIAMVAYGVLVANLCYRTWPRRLGFMAMALVVPVLANGLRAFGTIYAAVLTSVEQATGYDHIVFGWVFFGLVMAAVLAIGWKWFDRSPDAPAFDPAALQRPIRWRLDLPVAALLVLATALIFPGWSAAIAHRAQALPAHIDLPPVPGWTRAPVSAKAAWTPNYPGADHQLFGRYVDDRGNAVDIAIAVYGSQREGKEIVGFGIGAIQQDDRWVKIKDLDALNGGSVMAITAPGPVERQVATWYRVGSVLTSNEKIVKLETLKAKLFGGPQRAVAIHLSVEGDRDPRGAMTKFLAAVGPLDVLADRSAGMTR</sequence>
<dbReference type="Pfam" id="PF09721">
    <property type="entry name" value="Exosortase_EpsH"/>
    <property type="match status" value="1"/>
</dbReference>
<dbReference type="GO" id="GO:0008233">
    <property type="term" value="F:peptidase activity"/>
    <property type="evidence" value="ECO:0007669"/>
    <property type="project" value="UniProtKB-KW"/>
</dbReference>
<evidence type="ECO:0000256" key="5">
    <source>
        <dbReference type="ARBA" id="ARBA00022801"/>
    </source>
</evidence>
<keyword evidence="3" id="KW-0645">Protease</keyword>
<keyword evidence="6 8" id="KW-1133">Transmembrane helix</keyword>
<evidence type="ECO:0000313" key="10">
    <source>
        <dbReference type="EMBL" id="QDZ09126.1"/>
    </source>
</evidence>
<dbReference type="EC" id="3.4.22.-" evidence="10"/>
<gene>
    <name evidence="10" type="primary">xrtA</name>
    <name evidence="10" type="ORF">FPZ24_09610</name>
</gene>
<keyword evidence="5 10" id="KW-0378">Hydrolase</keyword>
<proteinExistence type="predicted"/>
<feature type="transmembrane region" description="Helical" evidence="8">
    <location>
        <begin position="271"/>
        <end position="292"/>
    </location>
</feature>
<keyword evidence="11" id="KW-1185">Reference proteome</keyword>
<dbReference type="GO" id="GO:0005886">
    <property type="term" value="C:plasma membrane"/>
    <property type="evidence" value="ECO:0007669"/>
    <property type="project" value="UniProtKB-SubCell"/>
</dbReference>
<dbReference type="NCBIfam" id="TIGR02602">
    <property type="entry name" value="8TM_EpsH"/>
    <property type="match status" value="1"/>
</dbReference>
<dbReference type="InterPro" id="IPR013426">
    <property type="entry name" value="EpsH-like"/>
</dbReference>
<dbReference type="InterPro" id="IPR017540">
    <property type="entry name" value="Exosortase-1"/>
</dbReference>
<feature type="transmembrane region" description="Helical" evidence="8">
    <location>
        <begin position="228"/>
        <end position="251"/>
    </location>
</feature>
<keyword evidence="4 8" id="KW-0812">Transmembrane</keyword>
<keyword evidence="7 8" id="KW-0472">Membrane</keyword>
<accession>A0A5B8LM18</accession>
<dbReference type="NCBIfam" id="TIGR02914">
    <property type="entry name" value="EpsI_fam"/>
    <property type="match status" value="1"/>
</dbReference>
<dbReference type="NCBIfam" id="TIGR03109">
    <property type="entry name" value="exosort_XrtA"/>
    <property type="match status" value="1"/>
</dbReference>
<feature type="transmembrane region" description="Helical" evidence="8">
    <location>
        <begin position="125"/>
        <end position="144"/>
    </location>
</feature>
<dbReference type="NCBIfam" id="TIGR04178">
    <property type="entry name" value="exo_archaeo"/>
    <property type="match status" value="1"/>
</dbReference>
<feature type="transmembrane region" description="Helical" evidence="8">
    <location>
        <begin position="89"/>
        <end position="113"/>
    </location>
</feature>
<dbReference type="OrthoDB" id="9797363at2"/>
<dbReference type="InterPro" id="IPR019127">
    <property type="entry name" value="Exosortase"/>
</dbReference>
<evidence type="ECO:0000259" key="9">
    <source>
        <dbReference type="Pfam" id="PF11984"/>
    </source>
</evidence>
<feature type="transmembrane region" description="Helical" evidence="8">
    <location>
        <begin position="51"/>
        <end position="69"/>
    </location>
</feature>
<evidence type="ECO:0000256" key="6">
    <source>
        <dbReference type="ARBA" id="ARBA00022989"/>
    </source>
</evidence>
<dbReference type="KEGG" id="spai:FPZ24_09610"/>
<dbReference type="InterPro" id="IPR014263">
    <property type="entry name" value="Methanolan_biosynth_EpsI"/>
</dbReference>
<evidence type="ECO:0000256" key="3">
    <source>
        <dbReference type="ARBA" id="ARBA00022670"/>
    </source>
</evidence>
<dbReference type="Proteomes" id="UP000315673">
    <property type="component" value="Chromosome"/>
</dbReference>
<feature type="domain" description="Methanolan biosynthesis EpsI" evidence="9">
    <location>
        <begin position="282"/>
        <end position="465"/>
    </location>
</feature>
<reference evidence="10 11" key="1">
    <citation type="submission" date="2019-07" db="EMBL/GenBank/DDBJ databases">
        <title>Full genome sequence of Sphingomonas sp. 4R-6-7(HKS19).</title>
        <authorList>
            <person name="Im W.-T."/>
        </authorList>
    </citation>
    <scope>NUCLEOTIDE SEQUENCE [LARGE SCALE GENOMIC DNA]</scope>
    <source>
        <strain evidence="10 11">HKS19</strain>
    </source>
</reference>
<evidence type="ECO:0000256" key="4">
    <source>
        <dbReference type="ARBA" id="ARBA00022692"/>
    </source>
</evidence>
<evidence type="ECO:0000313" key="11">
    <source>
        <dbReference type="Proteomes" id="UP000315673"/>
    </source>
</evidence>
<evidence type="ECO:0000256" key="8">
    <source>
        <dbReference type="SAM" id="Phobius"/>
    </source>
</evidence>
<dbReference type="InterPro" id="IPR026392">
    <property type="entry name" value="Exo/Archaeosortase_dom"/>
</dbReference>
<evidence type="ECO:0000256" key="1">
    <source>
        <dbReference type="ARBA" id="ARBA00004651"/>
    </source>
</evidence>
<feature type="transmembrane region" description="Helical" evidence="8">
    <location>
        <begin position="15"/>
        <end position="39"/>
    </location>
</feature>
<dbReference type="AlphaFoldDB" id="A0A5B8LM18"/>
<dbReference type="Pfam" id="PF11984">
    <property type="entry name" value="DUF3485"/>
    <property type="match status" value="1"/>
</dbReference>
<comment type="subcellular location">
    <subcellularLocation>
        <location evidence="1">Cell membrane</location>
        <topology evidence="1">Multi-pass membrane protein</topology>
    </subcellularLocation>
</comment>
<name>A0A5B8LM18_9SPHN</name>
<protein>
    <submittedName>
        <fullName evidence="10">Exosortase A</fullName>
        <ecNumber evidence="10">3.4.22.-</ecNumber>
    </submittedName>
</protein>